<evidence type="ECO:0000256" key="3">
    <source>
        <dbReference type="ARBA" id="ARBA00022679"/>
    </source>
</evidence>
<dbReference type="Proteomes" id="UP001054252">
    <property type="component" value="Unassembled WGS sequence"/>
</dbReference>
<dbReference type="GO" id="GO:0004674">
    <property type="term" value="F:protein serine/threonine kinase activity"/>
    <property type="evidence" value="ECO:0007669"/>
    <property type="project" value="UniProtKB-KW"/>
</dbReference>
<organism evidence="16 17">
    <name type="scientific">Rubroshorea leprosula</name>
    <dbReference type="NCBI Taxonomy" id="152421"/>
    <lineage>
        <taxon>Eukaryota</taxon>
        <taxon>Viridiplantae</taxon>
        <taxon>Streptophyta</taxon>
        <taxon>Embryophyta</taxon>
        <taxon>Tracheophyta</taxon>
        <taxon>Spermatophyta</taxon>
        <taxon>Magnoliopsida</taxon>
        <taxon>eudicotyledons</taxon>
        <taxon>Gunneridae</taxon>
        <taxon>Pentapetalae</taxon>
        <taxon>rosids</taxon>
        <taxon>malvids</taxon>
        <taxon>Malvales</taxon>
        <taxon>Dipterocarpaceae</taxon>
        <taxon>Rubroshorea</taxon>
    </lineage>
</organism>
<dbReference type="InterPro" id="IPR011009">
    <property type="entry name" value="Kinase-like_dom_sf"/>
</dbReference>
<evidence type="ECO:0000256" key="14">
    <source>
        <dbReference type="SAM" id="SignalP"/>
    </source>
</evidence>
<evidence type="ECO:0000256" key="1">
    <source>
        <dbReference type="ARBA" id="ARBA00004479"/>
    </source>
</evidence>
<comment type="subcellular location">
    <subcellularLocation>
        <location evidence="1">Membrane</location>
        <topology evidence="1">Single-pass type I membrane protein</topology>
    </subcellularLocation>
</comment>
<dbReference type="PROSITE" id="PS00107">
    <property type="entry name" value="PROTEIN_KINASE_ATP"/>
    <property type="match status" value="1"/>
</dbReference>
<dbReference type="AlphaFoldDB" id="A0AAV5MEQ9"/>
<name>A0AAV5MEQ9_9ROSI</name>
<dbReference type="PROSITE" id="PS50011">
    <property type="entry name" value="PROTEIN_KINASE_DOM"/>
    <property type="match status" value="1"/>
</dbReference>
<evidence type="ECO:0000256" key="12">
    <source>
        <dbReference type="PROSITE-ProRule" id="PRU10141"/>
    </source>
</evidence>
<feature type="transmembrane region" description="Helical" evidence="13">
    <location>
        <begin position="238"/>
        <end position="260"/>
    </location>
</feature>
<evidence type="ECO:0000313" key="16">
    <source>
        <dbReference type="EMBL" id="GKV47343.1"/>
    </source>
</evidence>
<evidence type="ECO:0000256" key="7">
    <source>
        <dbReference type="ARBA" id="ARBA00022777"/>
    </source>
</evidence>
<evidence type="ECO:0000256" key="13">
    <source>
        <dbReference type="SAM" id="Phobius"/>
    </source>
</evidence>
<feature type="signal peptide" evidence="14">
    <location>
        <begin position="1"/>
        <end position="17"/>
    </location>
</feature>
<keyword evidence="10 13" id="KW-0472">Membrane</keyword>
<evidence type="ECO:0000256" key="10">
    <source>
        <dbReference type="ARBA" id="ARBA00023136"/>
    </source>
</evidence>
<feature type="binding site" evidence="12">
    <location>
        <position position="343"/>
    </location>
    <ligand>
        <name>ATP</name>
        <dbReference type="ChEBI" id="CHEBI:30616"/>
    </ligand>
</feature>
<evidence type="ECO:0000256" key="11">
    <source>
        <dbReference type="ARBA" id="ARBA00023180"/>
    </source>
</evidence>
<dbReference type="SUPFAM" id="SSF56112">
    <property type="entry name" value="Protein kinase-like (PK-like)"/>
    <property type="match status" value="1"/>
</dbReference>
<dbReference type="Gene3D" id="1.10.510.10">
    <property type="entry name" value="Transferase(Phosphotransferase) domain 1"/>
    <property type="match status" value="1"/>
</dbReference>
<evidence type="ECO:0000256" key="9">
    <source>
        <dbReference type="ARBA" id="ARBA00022989"/>
    </source>
</evidence>
<protein>
    <recommendedName>
        <fullName evidence="15">Protein kinase domain-containing protein</fullName>
    </recommendedName>
</protein>
<keyword evidence="11" id="KW-0325">Glycoprotein</keyword>
<sequence length="623" mass="69155">MASAVVVSLFLVLVLTSLEILHSAGEAGWSKQCPSFDCGNFTAPGFLFTGSGKGRPGCGFFLIKGCNETIKKIQLEKGGRWYTVEGISQQNIINIRDNVLLQSPDCQFFANLPLPNIPSVSFSVLNSVAVLNCSKSTPNTTIPEDFTPSHRSCNNRSVYFRIQDGLAPITKWNVPANCCLAIDSPLKTLSHNKDLFTQLTAKLSVGFEIHLDLLCRGCGKGGECPSSCTKNGKGKLPLLKIGLGLAVSTVVLIIMSILIIRFRTYEKNCGSSNLSSEGNDNFKKEDCNDIEAFLRGNGRLALKRYSFKEVKKMTNKYRDKLGEGGFGAVYKGKLSDGCQVAVKVLNNAKDNGEAFINEVASISKTSHVNIVTLFGFCFEGHKRALIYEFMSNGSLEKFIRQENPSDTNRQLKWETLYQIAVGIARGLEYLHRGCSTRILHFDIKPHNILLDDDFCPKISDFGLAKLCPRKESMVSMTVARGTIGYIAPEVYFRSIGKVSHKSDVYSYGMMVLEMVGARENINVEFDHSSEYFPQWIYRRLELDEELGIWNITDEDDKERARKMIIVGLWCIQTDPSNRPPISKVLEMLQGNLDSLQIPPKPFFSSPQRLLTVANVGSSSSLIS</sequence>
<dbReference type="GO" id="GO:0016020">
    <property type="term" value="C:membrane"/>
    <property type="evidence" value="ECO:0007669"/>
    <property type="project" value="UniProtKB-SubCell"/>
</dbReference>
<gene>
    <name evidence="16" type="ORF">SLEP1_g54249</name>
</gene>
<reference evidence="16 17" key="1">
    <citation type="journal article" date="2021" name="Commun. Biol.">
        <title>The genome of Shorea leprosula (Dipterocarpaceae) highlights the ecological relevance of drought in aseasonal tropical rainforests.</title>
        <authorList>
            <person name="Ng K.K.S."/>
            <person name="Kobayashi M.J."/>
            <person name="Fawcett J.A."/>
            <person name="Hatakeyama M."/>
            <person name="Paape T."/>
            <person name="Ng C.H."/>
            <person name="Ang C.C."/>
            <person name="Tnah L.H."/>
            <person name="Lee C.T."/>
            <person name="Nishiyama T."/>
            <person name="Sese J."/>
            <person name="O'Brien M.J."/>
            <person name="Copetti D."/>
            <person name="Mohd Noor M.I."/>
            <person name="Ong R.C."/>
            <person name="Putra M."/>
            <person name="Sireger I.Z."/>
            <person name="Indrioko S."/>
            <person name="Kosugi Y."/>
            <person name="Izuno A."/>
            <person name="Isagi Y."/>
            <person name="Lee S.L."/>
            <person name="Shimizu K.K."/>
        </authorList>
    </citation>
    <scope>NUCLEOTIDE SEQUENCE [LARGE SCALE GENOMIC DNA]</scope>
    <source>
        <strain evidence="16">214</strain>
    </source>
</reference>
<evidence type="ECO:0000256" key="4">
    <source>
        <dbReference type="ARBA" id="ARBA00022692"/>
    </source>
</evidence>
<dbReference type="InterPro" id="IPR017441">
    <property type="entry name" value="Protein_kinase_ATP_BS"/>
</dbReference>
<dbReference type="CDD" id="cd14066">
    <property type="entry name" value="STKc_IRAK"/>
    <property type="match status" value="1"/>
</dbReference>
<dbReference type="PROSITE" id="PS00108">
    <property type="entry name" value="PROTEIN_KINASE_ST"/>
    <property type="match status" value="1"/>
</dbReference>
<keyword evidence="3" id="KW-0808">Transferase</keyword>
<evidence type="ECO:0000259" key="15">
    <source>
        <dbReference type="PROSITE" id="PS50011"/>
    </source>
</evidence>
<dbReference type="EMBL" id="BPVZ01000225">
    <property type="protein sequence ID" value="GKV47343.1"/>
    <property type="molecule type" value="Genomic_DNA"/>
</dbReference>
<proteinExistence type="predicted"/>
<evidence type="ECO:0000256" key="6">
    <source>
        <dbReference type="ARBA" id="ARBA00022741"/>
    </source>
</evidence>
<keyword evidence="4 13" id="KW-0812">Transmembrane</keyword>
<dbReference type="Gene3D" id="3.30.200.20">
    <property type="entry name" value="Phosphorylase Kinase, domain 1"/>
    <property type="match status" value="1"/>
</dbReference>
<feature type="chain" id="PRO_5043428174" description="Protein kinase domain-containing protein" evidence="14">
    <location>
        <begin position="18"/>
        <end position="623"/>
    </location>
</feature>
<keyword evidence="6 12" id="KW-0547">Nucleotide-binding</keyword>
<dbReference type="Pfam" id="PF00069">
    <property type="entry name" value="Pkinase"/>
    <property type="match status" value="1"/>
</dbReference>
<dbReference type="InterPro" id="IPR000719">
    <property type="entry name" value="Prot_kinase_dom"/>
</dbReference>
<dbReference type="GO" id="GO:0005524">
    <property type="term" value="F:ATP binding"/>
    <property type="evidence" value="ECO:0007669"/>
    <property type="project" value="UniProtKB-UniRule"/>
</dbReference>
<dbReference type="FunFam" id="3.30.200.20:FF:000178">
    <property type="entry name" value="serine/threonine-protein kinase PBS1-like"/>
    <property type="match status" value="1"/>
</dbReference>
<dbReference type="SMART" id="SM00220">
    <property type="entry name" value="S_TKc"/>
    <property type="match status" value="1"/>
</dbReference>
<dbReference type="InterPro" id="IPR008271">
    <property type="entry name" value="Ser/Thr_kinase_AS"/>
</dbReference>
<evidence type="ECO:0000313" key="17">
    <source>
        <dbReference type="Proteomes" id="UP001054252"/>
    </source>
</evidence>
<dbReference type="FunFam" id="1.10.510.10:FF:000590">
    <property type="entry name" value="PR5-like receptor kinase"/>
    <property type="match status" value="1"/>
</dbReference>
<keyword evidence="5 14" id="KW-0732">Signal</keyword>
<evidence type="ECO:0000256" key="8">
    <source>
        <dbReference type="ARBA" id="ARBA00022840"/>
    </source>
</evidence>
<keyword evidence="8 12" id="KW-0067">ATP-binding</keyword>
<feature type="domain" description="Protein kinase" evidence="15">
    <location>
        <begin position="315"/>
        <end position="603"/>
    </location>
</feature>
<dbReference type="InterPro" id="IPR045874">
    <property type="entry name" value="LRK10/LRL21-25-like"/>
</dbReference>
<evidence type="ECO:0000256" key="2">
    <source>
        <dbReference type="ARBA" id="ARBA00022527"/>
    </source>
</evidence>
<dbReference type="PANTHER" id="PTHR27009">
    <property type="entry name" value="RUST RESISTANCE KINASE LR10-RELATED"/>
    <property type="match status" value="1"/>
</dbReference>
<keyword evidence="7" id="KW-0418">Kinase</keyword>
<keyword evidence="17" id="KW-1185">Reference proteome</keyword>
<accession>A0AAV5MEQ9</accession>
<evidence type="ECO:0000256" key="5">
    <source>
        <dbReference type="ARBA" id="ARBA00022729"/>
    </source>
</evidence>
<keyword evidence="2" id="KW-0723">Serine/threonine-protein kinase</keyword>
<comment type="caution">
    <text evidence="16">The sequence shown here is derived from an EMBL/GenBank/DDBJ whole genome shotgun (WGS) entry which is preliminary data.</text>
</comment>
<keyword evidence="9 13" id="KW-1133">Transmembrane helix</keyword>